<dbReference type="Pfam" id="PF01522">
    <property type="entry name" value="Polysacc_deac_1"/>
    <property type="match status" value="1"/>
</dbReference>
<evidence type="ECO:0000256" key="1">
    <source>
        <dbReference type="ARBA" id="ARBA00022723"/>
    </source>
</evidence>
<keyword evidence="2" id="KW-0378">Hydrolase</keyword>
<dbReference type="CDD" id="cd10917">
    <property type="entry name" value="CE4_NodB_like_6s_7s"/>
    <property type="match status" value="1"/>
</dbReference>
<evidence type="ECO:0000313" key="5">
    <source>
        <dbReference type="Proteomes" id="UP001179181"/>
    </source>
</evidence>
<sequence length="207" mass="24297">MFLHYSPFWLKVFFPGFIWRVPTQEKKIFLTFDDGPIPQITDWVLDMLEQYNAKATFFCIGENVRKHPDIFQKILENAHSIGNHTHNHMNGWETDDKTYLENIEKCAKQLDLETNLFRPPYGRVKRSQSKVVSNERKIIMWDVLSGDFSKVITPETCLKKTIQHTRPGSIILFHDSIKAAKNMQYALPRFLEHFTQKGFSFEALPMS</sequence>
<reference evidence="4 5" key="1">
    <citation type="submission" date="2020-03" db="EMBL/GenBank/DDBJ databases">
        <title>Genomic Encyclopedia of Type Strains, Phase IV (KMG-IV): sequencing the most valuable type-strain genomes for metagenomic binning, comparative biology and taxonomic classification.</title>
        <authorList>
            <person name="Goeker M."/>
        </authorList>
    </citation>
    <scope>NUCLEOTIDE SEQUENCE [LARGE SCALE GENOMIC DNA]</scope>
    <source>
        <strain evidence="4 5">DSM 102865</strain>
    </source>
</reference>
<keyword evidence="5" id="KW-1185">Reference proteome</keyword>
<dbReference type="Proteomes" id="UP001179181">
    <property type="component" value="Unassembled WGS sequence"/>
</dbReference>
<evidence type="ECO:0000256" key="2">
    <source>
        <dbReference type="ARBA" id="ARBA00022801"/>
    </source>
</evidence>
<gene>
    <name evidence="4" type="ORF">FHS68_001682</name>
</gene>
<dbReference type="InterPro" id="IPR011330">
    <property type="entry name" value="Glyco_hydro/deAcase_b/a-brl"/>
</dbReference>
<feature type="domain" description="NodB homology" evidence="3">
    <location>
        <begin position="26"/>
        <end position="202"/>
    </location>
</feature>
<comment type="caution">
    <text evidence="4">The sequence shown here is derived from an EMBL/GenBank/DDBJ whole genome shotgun (WGS) entry which is preliminary data.</text>
</comment>
<dbReference type="PROSITE" id="PS51677">
    <property type="entry name" value="NODB"/>
    <property type="match status" value="1"/>
</dbReference>
<dbReference type="RefSeq" id="WP_167269039.1">
    <property type="nucleotide sequence ID" value="NZ_JAASQJ010000002.1"/>
</dbReference>
<dbReference type="PANTHER" id="PTHR10587:SF133">
    <property type="entry name" value="CHITIN DEACETYLASE 1-RELATED"/>
    <property type="match status" value="1"/>
</dbReference>
<dbReference type="PANTHER" id="PTHR10587">
    <property type="entry name" value="GLYCOSYL TRANSFERASE-RELATED"/>
    <property type="match status" value="1"/>
</dbReference>
<dbReference type="InterPro" id="IPR050248">
    <property type="entry name" value="Polysacc_deacetylase_ArnD"/>
</dbReference>
<dbReference type="Gene3D" id="3.20.20.370">
    <property type="entry name" value="Glycoside hydrolase/deacetylase"/>
    <property type="match status" value="1"/>
</dbReference>
<dbReference type="InterPro" id="IPR002509">
    <property type="entry name" value="NODB_dom"/>
</dbReference>
<dbReference type="EMBL" id="JAASQJ010000002">
    <property type="protein sequence ID" value="NIJ52512.1"/>
    <property type="molecule type" value="Genomic_DNA"/>
</dbReference>
<evidence type="ECO:0000259" key="3">
    <source>
        <dbReference type="PROSITE" id="PS51677"/>
    </source>
</evidence>
<keyword evidence="1" id="KW-0479">Metal-binding</keyword>
<accession>A0ABX0UHW9</accession>
<evidence type="ECO:0000313" key="4">
    <source>
        <dbReference type="EMBL" id="NIJ52512.1"/>
    </source>
</evidence>
<proteinExistence type="predicted"/>
<dbReference type="SUPFAM" id="SSF88713">
    <property type="entry name" value="Glycoside hydrolase/deacetylase"/>
    <property type="match status" value="1"/>
</dbReference>
<name>A0ABX0UHW9_9BACT</name>
<organism evidence="4 5">
    <name type="scientific">Dyadobacter arcticus</name>
    <dbReference type="NCBI Taxonomy" id="1078754"/>
    <lineage>
        <taxon>Bacteria</taxon>
        <taxon>Pseudomonadati</taxon>
        <taxon>Bacteroidota</taxon>
        <taxon>Cytophagia</taxon>
        <taxon>Cytophagales</taxon>
        <taxon>Spirosomataceae</taxon>
        <taxon>Dyadobacter</taxon>
    </lineage>
</organism>
<protein>
    <submittedName>
        <fullName evidence="4">Peptidoglycan/xylan/chitin deacetylase (PgdA/CDA1 family)</fullName>
    </submittedName>
</protein>